<feature type="compositionally biased region" description="Acidic residues" evidence="2">
    <location>
        <begin position="755"/>
        <end position="765"/>
    </location>
</feature>
<keyword evidence="6" id="KW-1185">Reference proteome</keyword>
<proteinExistence type="predicted"/>
<sequence length="819" mass="93785">MNPASPFSRTTTALLHRKRLPRPIYFQQQFNHIDPRSSSSHKSRKPELLSGEGVDELSKGLLSDDPGSSSHKSRKPELLSGEKVDELSKGLLNDLWAQKYRLAEKIRLVPPPEPEPHSAIEGIEGLKPVGDKLRSVQLGLAAYKRLITDVYMGFTVRQLQHYLKRYKHPPVGNKAKLVETIISDVWKVEDPYKKIIGQESVKCDAKDLYFLIGPEAETLQEIEQKTPVKIRINVSALSYTITGPRSELPKAKGIIAELTQYTSRIVEVPPDIKIDERAMSEILPYIQDICKNSGAYVEIDDENKLVISGRTPTSIDETIRLLNIAWAKPDYNENHITMYNSITRGALNYSLFPVHDWQSMSLFLRHLNWWRIGRIFDQVTDAALIDKPTISDKLSFVNKSPNMKHIQADFNDIEFLKFGEFLWTYLAENDKDDQITSISDVEIYSVFGHILFHDNSTTNQNLFIPPPIPPFESLFSCEGYTNWMKEVKPTQYFLANYPYFGLVKELEPKLTAKFVELEYKLSNQEEKEQEPEIITTAKSKIERIKLKFELEKEKMIFKSIEGFRQNLIVDMLLMDRPSDFRMVAARRIKLPADVLPDDFLSGCSYNSTHLKNIQCPHILTFKSSNDIEKPPSYTLNRVSLHNTRNYEYKGSLLVAGNTREQETGVMRNELRLYFDQISTSTNTKASRTTTTAIRNGVLPTSASHHRQKNDHDKVLDGPLADFSSLLDDDSHTTKSSNDIRGIDDSDSLDAWSPFNDEEEESDDEVNLISLKNESPTKEVSLKNEPSPKEVFNDEWHTFISNCIEISNKEQFSFINKKLH</sequence>
<protein>
    <submittedName>
        <fullName evidence="5">14474_t:CDS:1</fullName>
    </submittedName>
</protein>
<dbReference type="Gene3D" id="3.30.1370.10">
    <property type="entry name" value="K Homology domain, type 1"/>
    <property type="match status" value="1"/>
</dbReference>
<evidence type="ECO:0000313" key="5">
    <source>
        <dbReference type="EMBL" id="CAG8459952.1"/>
    </source>
</evidence>
<name>A0A9N8VRR9_9GLOM</name>
<feature type="region of interest" description="Disordered" evidence="2">
    <location>
        <begin position="684"/>
        <end position="765"/>
    </location>
</feature>
<dbReference type="Proteomes" id="UP000789508">
    <property type="component" value="Unassembled WGS sequence"/>
</dbReference>
<dbReference type="AlphaFoldDB" id="A0A9N8VRR9"/>
<dbReference type="InterPro" id="IPR004088">
    <property type="entry name" value="KH_dom_type_1"/>
</dbReference>
<dbReference type="Pfam" id="PF20776">
    <property type="entry name" value="SLS1_N"/>
    <property type="match status" value="1"/>
</dbReference>
<feature type="domain" description="SLS1 N-terminal" evidence="4">
    <location>
        <begin position="114"/>
        <end position="189"/>
    </location>
</feature>
<feature type="domain" description="K Homology" evidence="3">
    <location>
        <begin position="199"/>
        <end position="256"/>
    </location>
</feature>
<keyword evidence="1" id="KW-0694">RNA-binding</keyword>
<comment type="caution">
    <text evidence="5">The sequence shown here is derived from an EMBL/GenBank/DDBJ whole genome shotgun (WGS) entry which is preliminary data.</text>
</comment>
<evidence type="ECO:0000259" key="4">
    <source>
        <dbReference type="Pfam" id="PF20776"/>
    </source>
</evidence>
<dbReference type="SUPFAM" id="SSF54791">
    <property type="entry name" value="Eukaryotic type KH-domain (KH-domain type I)"/>
    <property type="match status" value="1"/>
</dbReference>
<feature type="region of interest" description="Disordered" evidence="2">
    <location>
        <begin position="30"/>
        <end position="78"/>
    </location>
</feature>
<reference evidence="5" key="1">
    <citation type="submission" date="2021-06" db="EMBL/GenBank/DDBJ databases">
        <authorList>
            <person name="Kallberg Y."/>
            <person name="Tangrot J."/>
            <person name="Rosling A."/>
        </authorList>
    </citation>
    <scope>NUCLEOTIDE SEQUENCE</scope>
    <source>
        <strain evidence="5">FL130A</strain>
    </source>
</reference>
<dbReference type="OrthoDB" id="5392646at2759"/>
<organism evidence="5 6">
    <name type="scientific">Ambispora leptoticha</name>
    <dbReference type="NCBI Taxonomy" id="144679"/>
    <lineage>
        <taxon>Eukaryota</taxon>
        <taxon>Fungi</taxon>
        <taxon>Fungi incertae sedis</taxon>
        <taxon>Mucoromycota</taxon>
        <taxon>Glomeromycotina</taxon>
        <taxon>Glomeromycetes</taxon>
        <taxon>Archaeosporales</taxon>
        <taxon>Ambisporaceae</taxon>
        <taxon>Ambispora</taxon>
    </lineage>
</organism>
<dbReference type="EMBL" id="CAJVPS010000165">
    <property type="protein sequence ID" value="CAG8459952.1"/>
    <property type="molecule type" value="Genomic_DNA"/>
</dbReference>
<evidence type="ECO:0000313" key="6">
    <source>
        <dbReference type="Proteomes" id="UP000789508"/>
    </source>
</evidence>
<gene>
    <name evidence="5" type="ORF">ALEPTO_LOCUS1483</name>
</gene>
<dbReference type="Pfam" id="PF00013">
    <property type="entry name" value="KH_1"/>
    <property type="match status" value="1"/>
</dbReference>
<evidence type="ECO:0000256" key="1">
    <source>
        <dbReference type="PROSITE-ProRule" id="PRU00117"/>
    </source>
</evidence>
<dbReference type="InterPro" id="IPR036612">
    <property type="entry name" value="KH_dom_type_1_sf"/>
</dbReference>
<accession>A0A9N8VRR9</accession>
<dbReference type="PROSITE" id="PS50084">
    <property type="entry name" value="KH_TYPE_1"/>
    <property type="match status" value="1"/>
</dbReference>
<evidence type="ECO:0000256" key="2">
    <source>
        <dbReference type="SAM" id="MobiDB-lite"/>
    </source>
</evidence>
<dbReference type="InterPro" id="IPR048400">
    <property type="entry name" value="SLS1_N"/>
</dbReference>
<dbReference type="GO" id="GO:0003723">
    <property type="term" value="F:RNA binding"/>
    <property type="evidence" value="ECO:0007669"/>
    <property type="project" value="UniProtKB-UniRule"/>
</dbReference>
<evidence type="ECO:0000259" key="3">
    <source>
        <dbReference type="Pfam" id="PF00013"/>
    </source>
</evidence>